<dbReference type="RefSeq" id="WP_160822411.1">
    <property type="nucleotide sequence ID" value="NZ_JBHSXE010000001.1"/>
</dbReference>
<evidence type="ECO:0000256" key="1">
    <source>
        <dbReference type="ARBA" id="ARBA00001342"/>
    </source>
</evidence>
<name>A0ABW2CLD0_9ACTN</name>
<dbReference type="Proteomes" id="UP001596380">
    <property type="component" value="Unassembled WGS sequence"/>
</dbReference>
<comment type="function">
    <text evidence="8">Catalyzes the aldol cleavage of 4-hydroxy-4-methyl-2-oxoglutarate (HMG) into 2 molecules of pyruvate. Also contains a secondary oxaloacetate (OAA) decarboxylase activity due to the common pyruvate enolate transition state formed following C-C bond cleavage in the retro-aldol and decarboxylation reactions.</text>
</comment>
<dbReference type="Pfam" id="PF03737">
    <property type="entry name" value="RraA-like"/>
    <property type="match status" value="1"/>
</dbReference>
<dbReference type="PANTHER" id="PTHR33254">
    <property type="entry name" value="4-HYDROXY-4-METHYL-2-OXOGLUTARATE ALDOLASE 3-RELATED"/>
    <property type="match status" value="1"/>
</dbReference>
<evidence type="ECO:0000256" key="5">
    <source>
        <dbReference type="ARBA" id="ARBA00012213"/>
    </source>
</evidence>
<evidence type="ECO:0000256" key="3">
    <source>
        <dbReference type="ARBA" id="ARBA00008621"/>
    </source>
</evidence>
<dbReference type="CDD" id="cd16841">
    <property type="entry name" value="RraA_family"/>
    <property type="match status" value="1"/>
</dbReference>
<evidence type="ECO:0000256" key="6">
    <source>
        <dbReference type="ARBA" id="ARBA00012947"/>
    </source>
</evidence>
<dbReference type="EC" id="4.1.3.17" evidence="5"/>
<proteinExistence type="inferred from homology"/>
<keyword evidence="14" id="KW-1185">Reference proteome</keyword>
<dbReference type="SUPFAM" id="SSF89562">
    <property type="entry name" value="RraA-like"/>
    <property type="match status" value="1"/>
</dbReference>
<comment type="caution">
    <text evidence="13">The sequence shown here is derived from an EMBL/GenBank/DDBJ whole genome shotgun (WGS) entry which is preliminary data.</text>
</comment>
<dbReference type="EMBL" id="JBHSXS010000014">
    <property type="protein sequence ID" value="MFC6882589.1"/>
    <property type="molecule type" value="Genomic_DNA"/>
</dbReference>
<evidence type="ECO:0000256" key="8">
    <source>
        <dbReference type="ARBA" id="ARBA00025046"/>
    </source>
</evidence>
<organism evidence="13 14">
    <name type="scientific">Actinomadura yumaensis</name>
    <dbReference type="NCBI Taxonomy" id="111807"/>
    <lineage>
        <taxon>Bacteria</taxon>
        <taxon>Bacillati</taxon>
        <taxon>Actinomycetota</taxon>
        <taxon>Actinomycetes</taxon>
        <taxon>Streptosporangiales</taxon>
        <taxon>Thermomonosporaceae</taxon>
        <taxon>Actinomadura</taxon>
    </lineage>
</organism>
<reference evidence="14" key="1">
    <citation type="journal article" date="2019" name="Int. J. Syst. Evol. Microbiol.">
        <title>The Global Catalogue of Microorganisms (GCM) 10K type strain sequencing project: providing services to taxonomists for standard genome sequencing and annotation.</title>
        <authorList>
            <consortium name="The Broad Institute Genomics Platform"/>
            <consortium name="The Broad Institute Genome Sequencing Center for Infectious Disease"/>
            <person name="Wu L."/>
            <person name="Ma J."/>
        </authorList>
    </citation>
    <scope>NUCLEOTIDE SEQUENCE [LARGE SCALE GENOMIC DNA]</scope>
    <source>
        <strain evidence="14">JCM 3369</strain>
    </source>
</reference>
<comment type="catalytic activity">
    <reaction evidence="12">
        <text>oxaloacetate + H(+) = pyruvate + CO2</text>
        <dbReference type="Rhea" id="RHEA:15641"/>
        <dbReference type="ChEBI" id="CHEBI:15361"/>
        <dbReference type="ChEBI" id="CHEBI:15378"/>
        <dbReference type="ChEBI" id="CHEBI:16452"/>
        <dbReference type="ChEBI" id="CHEBI:16526"/>
        <dbReference type="EC" id="4.1.1.112"/>
    </reaction>
</comment>
<evidence type="ECO:0000313" key="13">
    <source>
        <dbReference type="EMBL" id="MFC6882589.1"/>
    </source>
</evidence>
<comment type="catalytic activity">
    <reaction evidence="1">
        <text>4-hydroxy-4-methyl-2-oxoglutarate = 2 pyruvate</text>
        <dbReference type="Rhea" id="RHEA:22748"/>
        <dbReference type="ChEBI" id="CHEBI:15361"/>
        <dbReference type="ChEBI" id="CHEBI:58276"/>
        <dbReference type="EC" id="4.1.3.17"/>
    </reaction>
</comment>
<dbReference type="PANTHER" id="PTHR33254:SF4">
    <property type="entry name" value="4-HYDROXY-4-METHYL-2-OXOGLUTARATE ALDOLASE 3-RELATED"/>
    <property type="match status" value="1"/>
</dbReference>
<evidence type="ECO:0000256" key="11">
    <source>
        <dbReference type="ARBA" id="ARBA00032305"/>
    </source>
</evidence>
<evidence type="ECO:0000256" key="7">
    <source>
        <dbReference type="ARBA" id="ARBA00016549"/>
    </source>
</evidence>
<evidence type="ECO:0000256" key="9">
    <source>
        <dbReference type="ARBA" id="ARBA00029596"/>
    </source>
</evidence>
<evidence type="ECO:0000256" key="12">
    <source>
        <dbReference type="ARBA" id="ARBA00047973"/>
    </source>
</evidence>
<sequence length="229" mass="23825">MKRAGGRDASGHGFAELGTATVSDALDRLGRPGALHGLAPLAEGQRFAGRAFTVRYVTAGSPPGTVGDYIDDIEPGEVAVLDNAGRTDCTVWGDILTAVAHQKGVAGTVIDGVCRDTHRALGLGYPIYSRGRFMRTGKDRVEVSGVGVPVSVGGVQVRPGDLIVADGDGAVAVPRDAEAEVLEIATAIAEVEARILADALGGKSIADARAAHGYHLLQRRTPTRPEERR</sequence>
<evidence type="ECO:0000256" key="4">
    <source>
        <dbReference type="ARBA" id="ARBA00011233"/>
    </source>
</evidence>
<accession>A0ABW2CLD0</accession>
<evidence type="ECO:0000256" key="10">
    <source>
        <dbReference type="ARBA" id="ARBA00030169"/>
    </source>
</evidence>
<dbReference type="Gene3D" id="3.50.30.40">
    <property type="entry name" value="Ribonuclease E inhibitor RraA/RraA-like"/>
    <property type="match status" value="1"/>
</dbReference>
<protein>
    <recommendedName>
        <fullName evidence="7">Putative 4-hydroxy-4-methyl-2-oxoglutarate aldolase</fullName>
        <ecNumber evidence="6">4.1.1.112</ecNumber>
        <ecNumber evidence="5">4.1.3.17</ecNumber>
    </recommendedName>
    <alternativeName>
        <fullName evidence="11">Oxaloacetate decarboxylase</fullName>
    </alternativeName>
    <alternativeName>
        <fullName evidence="9">Regulator of ribonuclease activity homolog</fullName>
    </alternativeName>
    <alternativeName>
        <fullName evidence="10">RraA-like protein</fullName>
    </alternativeName>
</protein>
<dbReference type="InterPro" id="IPR036704">
    <property type="entry name" value="RraA/RraA-like_sf"/>
</dbReference>
<gene>
    <name evidence="13" type="ORF">ACFQKB_22730</name>
</gene>
<comment type="subunit">
    <text evidence="4">Homotrimer.</text>
</comment>
<dbReference type="EC" id="4.1.1.112" evidence="6"/>
<evidence type="ECO:0000256" key="2">
    <source>
        <dbReference type="ARBA" id="ARBA00001968"/>
    </source>
</evidence>
<dbReference type="InterPro" id="IPR005493">
    <property type="entry name" value="RraA/RraA-like"/>
</dbReference>
<evidence type="ECO:0000313" key="14">
    <source>
        <dbReference type="Proteomes" id="UP001596380"/>
    </source>
</evidence>
<comment type="cofactor">
    <cofactor evidence="2">
        <name>a divalent metal cation</name>
        <dbReference type="ChEBI" id="CHEBI:60240"/>
    </cofactor>
</comment>
<comment type="similarity">
    <text evidence="3">Belongs to the class II aldolase/RraA-like family.</text>
</comment>